<protein>
    <submittedName>
        <fullName evidence="9">RagB/SusD family nutrient uptake outer membrane protein</fullName>
    </submittedName>
</protein>
<comment type="caution">
    <text evidence="9">The sequence shown here is derived from an EMBL/GenBank/DDBJ whole genome shotgun (WGS) entry which is preliminary data.</text>
</comment>
<feature type="domain" description="SusD-like N-terminal" evidence="8">
    <location>
        <begin position="74"/>
        <end position="244"/>
    </location>
</feature>
<keyword evidence="5" id="KW-0998">Cell outer membrane</keyword>
<evidence type="ECO:0000256" key="2">
    <source>
        <dbReference type="ARBA" id="ARBA00006275"/>
    </source>
</evidence>
<dbReference type="SUPFAM" id="SSF48452">
    <property type="entry name" value="TPR-like"/>
    <property type="match status" value="1"/>
</dbReference>
<dbReference type="Gene3D" id="1.25.40.390">
    <property type="match status" value="1"/>
</dbReference>
<feature type="transmembrane region" description="Helical" evidence="6">
    <location>
        <begin position="14"/>
        <end position="31"/>
    </location>
</feature>
<evidence type="ECO:0000259" key="8">
    <source>
        <dbReference type="Pfam" id="PF14322"/>
    </source>
</evidence>
<name>A0A3L9M7R4_9FLAO</name>
<accession>A0A3L9M7R4</accession>
<sequence length="512" mass="56417">MVIHSDGKVKVLTITHRQLCVVFLLVFLLIFKKLIKMKKITILAIAAFMTTFSSCSEDLLDEMPVDTIIYDGNITIKTEKGMYSVLNGMYSEFASADALATDGIILGELISDNAFISRRNDGRFKITNTMTWTPSDTNNDFVIYNKMYDVVAMANMIINSELEESDVVKGYKAQAYAARGIAFYYLASFYAANPTSGANQEYGIAIHTGNYNPNAYYGRSTVAETYAQIISDLENGISEFNEATVNKGYLSATASRIMLAKAYLTRGEAGDYQKAIQYADEVLATNTTITATELDSYFKGTTSGELNNQPETVFEINMSVIANPGVNRSISAFYDPYGAKNYLMFRADFINSIAEGDIRKDLFTQENASETDAPKGYYVQKFTQTVDGTNFTGNVRVLRLTEAKFIKWEAMAKIGQGTAALAELNAFAAERGGVQYEGDALTAILAEKRIEFLGEGQRFFDLKRNNLGFVKTSNVEGGVSSVAADNKLFVLPIPSSTLNLNGLMTQYPGWGN</sequence>
<dbReference type="EMBL" id="RDOJ01000024">
    <property type="protein sequence ID" value="RLZ06579.1"/>
    <property type="molecule type" value="Genomic_DNA"/>
</dbReference>
<evidence type="ECO:0000313" key="9">
    <source>
        <dbReference type="EMBL" id="RLZ06579.1"/>
    </source>
</evidence>
<comment type="subcellular location">
    <subcellularLocation>
        <location evidence="1">Cell outer membrane</location>
    </subcellularLocation>
</comment>
<evidence type="ECO:0000256" key="5">
    <source>
        <dbReference type="ARBA" id="ARBA00023237"/>
    </source>
</evidence>
<keyword evidence="4 6" id="KW-0472">Membrane</keyword>
<evidence type="ECO:0000313" key="10">
    <source>
        <dbReference type="Proteomes" id="UP000275348"/>
    </source>
</evidence>
<evidence type="ECO:0000256" key="3">
    <source>
        <dbReference type="ARBA" id="ARBA00022729"/>
    </source>
</evidence>
<dbReference type="InterPro" id="IPR033985">
    <property type="entry name" value="SusD-like_N"/>
</dbReference>
<evidence type="ECO:0000256" key="4">
    <source>
        <dbReference type="ARBA" id="ARBA00023136"/>
    </source>
</evidence>
<dbReference type="InterPro" id="IPR011990">
    <property type="entry name" value="TPR-like_helical_dom_sf"/>
</dbReference>
<dbReference type="GO" id="GO:0009279">
    <property type="term" value="C:cell outer membrane"/>
    <property type="evidence" value="ECO:0007669"/>
    <property type="project" value="UniProtKB-SubCell"/>
</dbReference>
<dbReference type="OrthoDB" id="630434at2"/>
<proteinExistence type="inferred from homology"/>
<gene>
    <name evidence="9" type="ORF">EAH69_12860</name>
</gene>
<reference evidence="9 10" key="1">
    <citation type="submission" date="2018-10" db="EMBL/GenBank/DDBJ databases">
        <authorList>
            <person name="Chen X."/>
        </authorList>
    </citation>
    <scope>NUCLEOTIDE SEQUENCE [LARGE SCALE GENOMIC DNA]</scope>
    <source>
        <strain evidence="9 10">YIM 102668</strain>
    </source>
</reference>
<evidence type="ECO:0000256" key="6">
    <source>
        <dbReference type="SAM" id="Phobius"/>
    </source>
</evidence>
<keyword evidence="3" id="KW-0732">Signal</keyword>
<dbReference type="Gene3D" id="1.25.40.900">
    <property type="match status" value="1"/>
</dbReference>
<keyword evidence="6" id="KW-0812">Transmembrane</keyword>
<comment type="similarity">
    <text evidence="2">Belongs to the SusD family.</text>
</comment>
<dbReference type="Gene3D" id="2.20.20.130">
    <property type="match status" value="1"/>
</dbReference>
<dbReference type="InterPro" id="IPR012944">
    <property type="entry name" value="SusD_RagB_dom"/>
</dbReference>
<keyword evidence="6" id="KW-1133">Transmembrane helix</keyword>
<dbReference type="Pfam" id="PF07980">
    <property type="entry name" value="SusD_RagB"/>
    <property type="match status" value="1"/>
</dbReference>
<dbReference type="Proteomes" id="UP000275348">
    <property type="component" value="Unassembled WGS sequence"/>
</dbReference>
<evidence type="ECO:0000256" key="1">
    <source>
        <dbReference type="ARBA" id="ARBA00004442"/>
    </source>
</evidence>
<evidence type="ECO:0000259" key="7">
    <source>
        <dbReference type="Pfam" id="PF07980"/>
    </source>
</evidence>
<dbReference type="Pfam" id="PF14322">
    <property type="entry name" value="SusD-like_3"/>
    <property type="match status" value="1"/>
</dbReference>
<feature type="domain" description="RagB/SusD" evidence="7">
    <location>
        <begin position="354"/>
        <end position="510"/>
    </location>
</feature>
<organism evidence="9 10">
    <name type="scientific">Faecalibacter macacae</name>
    <dbReference type="NCBI Taxonomy" id="1859289"/>
    <lineage>
        <taxon>Bacteria</taxon>
        <taxon>Pseudomonadati</taxon>
        <taxon>Bacteroidota</taxon>
        <taxon>Flavobacteriia</taxon>
        <taxon>Flavobacteriales</taxon>
        <taxon>Weeksellaceae</taxon>
        <taxon>Faecalibacter</taxon>
    </lineage>
</organism>
<keyword evidence="10" id="KW-1185">Reference proteome</keyword>
<dbReference type="AlphaFoldDB" id="A0A3L9M7R4"/>